<accession>F8L7X1</accession>
<keyword evidence="3" id="KW-1185">Reference proteome</keyword>
<evidence type="ECO:0000313" key="2">
    <source>
        <dbReference type="EMBL" id="CCB88873.1"/>
    </source>
</evidence>
<keyword evidence="1" id="KW-1133">Transmembrane helix</keyword>
<dbReference type="GO" id="GO:0090313">
    <property type="term" value="P:regulation of protein targeting to membrane"/>
    <property type="evidence" value="ECO:0007669"/>
    <property type="project" value="TreeGrafter"/>
</dbReference>
<dbReference type="GO" id="GO:0005886">
    <property type="term" value="C:plasma membrane"/>
    <property type="evidence" value="ECO:0007669"/>
    <property type="project" value="TreeGrafter"/>
</dbReference>
<dbReference type="PANTHER" id="PTHR30441">
    <property type="entry name" value="DUF748 DOMAIN-CONTAINING PROTEIN"/>
    <property type="match status" value="1"/>
</dbReference>
<dbReference type="PANTHER" id="PTHR30441:SF4">
    <property type="entry name" value="PROTEIN ASMA"/>
    <property type="match status" value="1"/>
</dbReference>
<dbReference type="InterPro" id="IPR052894">
    <property type="entry name" value="AsmA-related"/>
</dbReference>
<organism evidence="2 3">
    <name type="scientific">Simkania negevensis (strain ATCC VR-1471 / DSM 27360 / Z)</name>
    <dbReference type="NCBI Taxonomy" id="331113"/>
    <lineage>
        <taxon>Bacteria</taxon>
        <taxon>Pseudomonadati</taxon>
        <taxon>Chlamydiota</taxon>
        <taxon>Chlamydiia</taxon>
        <taxon>Parachlamydiales</taxon>
        <taxon>Simkaniaceae</taxon>
        <taxon>Simkania</taxon>
    </lineage>
</organism>
<reference evidence="2 3" key="2">
    <citation type="journal article" date="2011" name="Mol. Biol. Evol.">
        <title>Unity in variety--the pan-genome of the Chlamydiae.</title>
        <authorList>
            <person name="Collingro A."/>
            <person name="Tischler P."/>
            <person name="Weinmaier T."/>
            <person name="Penz T."/>
            <person name="Heinz E."/>
            <person name="Brunham R.C."/>
            <person name="Read T.D."/>
            <person name="Bavoil P.M."/>
            <person name="Sachse K."/>
            <person name="Kahane S."/>
            <person name="Friedman M.G."/>
            <person name="Rattei T."/>
            <person name="Myers G.S."/>
            <person name="Horn M."/>
        </authorList>
    </citation>
    <scope>NUCLEOTIDE SEQUENCE [LARGE SCALE GENOMIC DNA]</scope>
    <source>
        <strain evidence="3">ATCC VR-1471 / Z</strain>
    </source>
</reference>
<protein>
    <recommendedName>
        <fullName evidence="4">AsmA domain-containing protein</fullName>
    </recommendedName>
</protein>
<name>F8L7X1_SIMNZ</name>
<dbReference type="Proteomes" id="UP000000496">
    <property type="component" value="Chromosome gsn.131"/>
</dbReference>
<keyword evidence="1" id="KW-0812">Transmembrane</keyword>
<proteinExistence type="predicted"/>
<reference key="1">
    <citation type="journal article" date="2011" name="Mol. Biol. Evol.">
        <title>Unity in variety -- the pan-genome of the Chlamydiae.</title>
        <authorList>
            <person name="Collingro A."/>
            <person name="Tischler P."/>
            <person name="Weinmaier T."/>
            <person name="Penz T."/>
            <person name="Heinz E."/>
            <person name="Brunham R.C."/>
            <person name="Read T.D."/>
            <person name="Bavoil P.M."/>
            <person name="Sachse K."/>
            <person name="Kahane S."/>
            <person name="Friedman M.G."/>
            <person name="Rattei T."/>
            <person name="Myers G.S.A."/>
            <person name="Horn M."/>
        </authorList>
    </citation>
    <scope>NUCLEOTIDE SEQUENCE</scope>
    <source>
        <strain>Z</strain>
    </source>
</reference>
<evidence type="ECO:0000313" key="3">
    <source>
        <dbReference type="Proteomes" id="UP000000496"/>
    </source>
</evidence>
<dbReference type="HOGENOM" id="CLU_1037846_0_0_0"/>
<keyword evidence="1" id="KW-0472">Membrane</keyword>
<evidence type="ECO:0000256" key="1">
    <source>
        <dbReference type="SAM" id="Phobius"/>
    </source>
</evidence>
<dbReference type="KEGG" id="sng:SNE_A09960"/>
<gene>
    <name evidence="2" type="ordered locus">SNE_A09960</name>
</gene>
<feature type="transmembrane region" description="Helical" evidence="1">
    <location>
        <begin position="17"/>
        <end position="39"/>
    </location>
</feature>
<evidence type="ECO:0008006" key="4">
    <source>
        <dbReference type="Google" id="ProtNLM"/>
    </source>
</evidence>
<dbReference type="EMBL" id="FR872582">
    <property type="protein sequence ID" value="CCB88873.1"/>
    <property type="molecule type" value="Genomic_DNA"/>
</dbReference>
<sequence>MCLGEEKMCRGATMRKALIIIFGVIVVIVLVGIFCWNMLPSWISHKLSDRAKVSVSIQAIRLGSSSIKVDGIRVGNPPGSILDTALEVKSLYIGTPFSNFFHDNIVIDEMRLDNVYLGLEFESQRSTNGNWSEIMQNLKESTGKEKQAASSKGTSTSVLIKKLIITDLKIDLAYRTGNKGVRRLRTIDRLELNNISSEGGIPTAQIMDIVISEMLRSVFSKEGLQNMLENVMPGGKSGGGAMDTLKGLFSDLILLDNNWDDVFYEEAE</sequence>
<dbReference type="AlphaFoldDB" id="F8L7X1"/>
<dbReference type="STRING" id="331113.SNE_A09960"/>